<dbReference type="SUPFAM" id="SSF51735">
    <property type="entry name" value="NAD(P)-binding Rossmann-fold domains"/>
    <property type="match status" value="1"/>
</dbReference>
<dbReference type="RefSeq" id="WP_377733637.1">
    <property type="nucleotide sequence ID" value="NZ_JBHSRI010000009.1"/>
</dbReference>
<dbReference type="InterPro" id="IPR036291">
    <property type="entry name" value="NAD(P)-bd_dom_sf"/>
</dbReference>
<dbReference type="InterPro" id="IPR001509">
    <property type="entry name" value="Epimerase_deHydtase"/>
</dbReference>
<evidence type="ECO:0000313" key="3">
    <source>
        <dbReference type="EMBL" id="MFC6039443.1"/>
    </source>
</evidence>
<name>A0ABW1L7T2_9BACL</name>
<reference evidence="4" key="1">
    <citation type="journal article" date="2019" name="Int. J. Syst. Evol. Microbiol.">
        <title>The Global Catalogue of Microorganisms (GCM) 10K type strain sequencing project: providing services to taxonomists for standard genome sequencing and annotation.</title>
        <authorList>
            <consortium name="The Broad Institute Genomics Platform"/>
            <consortium name="The Broad Institute Genome Sequencing Center for Infectious Disease"/>
            <person name="Wu L."/>
            <person name="Ma J."/>
        </authorList>
    </citation>
    <scope>NUCLEOTIDE SEQUENCE [LARGE SCALE GENOMIC DNA]</scope>
    <source>
        <strain evidence="4">CCUG 54527</strain>
    </source>
</reference>
<evidence type="ECO:0000313" key="4">
    <source>
        <dbReference type="Proteomes" id="UP001596170"/>
    </source>
</evidence>
<evidence type="ECO:0000256" key="1">
    <source>
        <dbReference type="ARBA" id="ARBA00007637"/>
    </source>
</evidence>
<gene>
    <name evidence="3" type="ORF">ACFPYN_08410</name>
</gene>
<proteinExistence type="inferred from homology"/>
<comment type="caution">
    <text evidence="3">The sequence shown here is derived from an EMBL/GenBank/DDBJ whole genome shotgun (WGS) entry which is preliminary data.</text>
</comment>
<protein>
    <submittedName>
        <fullName evidence="3">NAD-dependent epimerase/dehydratase family protein</fullName>
    </submittedName>
</protein>
<dbReference type="EMBL" id="JBHSRI010000009">
    <property type="protein sequence ID" value="MFC6039443.1"/>
    <property type="molecule type" value="Genomic_DNA"/>
</dbReference>
<sequence>MLITGGAGFIGSHVVEECLAHNYEVVVVDNFSSGNIDNLSINCKVYQIDINDAHLKHVFEVEKPDIVIHLAAQASVMKSIEDPIADGEINILGTLRLLEYARIHNVKKVVLASSAAVYGNPLEIPIDEEFPLNPLSFYSLSKWSGERYAQLYESLYGLPCCILRFSNVYGPRQNPQGEAGVVSIFINQLLNHEEIVIYGGQQTRDFVYVKDVAKACFRAIESPTTGIFNISSSSETSIDDLFSMTSLLAGISIEPYKYPLRQGEIQNSVLGNEKATNELGWQNIHSLHDGLRETILSYHK</sequence>
<accession>A0ABW1L7T2</accession>
<dbReference type="Pfam" id="PF01370">
    <property type="entry name" value="Epimerase"/>
    <property type="match status" value="1"/>
</dbReference>
<keyword evidence="4" id="KW-1185">Reference proteome</keyword>
<comment type="similarity">
    <text evidence="1">Belongs to the NAD(P)-dependent epimerase/dehydratase family.</text>
</comment>
<dbReference type="Gene3D" id="3.90.25.10">
    <property type="entry name" value="UDP-galactose 4-epimerase, domain 1"/>
    <property type="match status" value="1"/>
</dbReference>
<dbReference type="Proteomes" id="UP001596170">
    <property type="component" value="Unassembled WGS sequence"/>
</dbReference>
<feature type="domain" description="NAD-dependent epimerase/dehydratase" evidence="2">
    <location>
        <begin position="1"/>
        <end position="230"/>
    </location>
</feature>
<evidence type="ECO:0000259" key="2">
    <source>
        <dbReference type="Pfam" id="PF01370"/>
    </source>
</evidence>
<dbReference type="PANTHER" id="PTHR43000">
    <property type="entry name" value="DTDP-D-GLUCOSE 4,6-DEHYDRATASE-RELATED"/>
    <property type="match status" value="1"/>
</dbReference>
<organism evidence="3 4">
    <name type="scientific">Paenisporosarcina macmurdoensis</name>
    <dbReference type="NCBI Taxonomy" id="212659"/>
    <lineage>
        <taxon>Bacteria</taxon>
        <taxon>Bacillati</taxon>
        <taxon>Bacillota</taxon>
        <taxon>Bacilli</taxon>
        <taxon>Bacillales</taxon>
        <taxon>Caryophanaceae</taxon>
        <taxon>Paenisporosarcina</taxon>
    </lineage>
</organism>
<dbReference type="Gene3D" id="3.40.50.720">
    <property type="entry name" value="NAD(P)-binding Rossmann-like Domain"/>
    <property type="match status" value="1"/>
</dbReference>